<dbReference type="Proteomes" id="UP001075354">
    <property type="component" value="Chromosome 7"/>
</dbReference>
<keyword evidence="12" id="KW-1208">Phospholipid metabolism</keyword>
<evidence type="ECO:0000256" key="15">
    <source>
        <dbReference type="ARBA" id="ARBA00041701"/>
    </source>
</evidence>
<dbReference type="EMBL" id="JAPTSV010000007">
    <property type="protein sequence ID" value="KAJ1526056.1"/>
    <property type="molecule type" value="Genomic_DNA"/>
</dbReference>
<comment type="similarity">
    <text evidence="13">Belongs to the SERAC1 family.</text>
</comment>
<evidence type="ECO:0000256" key="10">
    <source>
        <dbReference type="ARBA" id="ARBA00023136"/>
    </source>
</evidence>
<comment type="caution">
    <text evidence="16">The sequence shown here is derived from an EMBL/GenBank/DDBJ whole genome shotgun (WGS) entry which is preliminary data.</text>
</comment>
<accession>A0AAV7XQU5</accession>
<dbReference type="GO" id="GO:0005783">
    <property type="term" value="C:endoplasmic reticulum"/>
    <property type="evidence" value="ECO:0007669"/>
    <property type="project" value="UniProtKB-SubCell"/>
</dbReference>
<evidence type="ECO:0000256" key="14">
    <source>
        <dbReference type="ARBA" id="ARBA00040991"/>
    </source>
</evidence>
<dbReference type="GO" id="GO:0016020">
    <property type="term" value="C:membrane"/>
    <property type="evidence" value="ECO:0007669"/>
    <property type="project" value="UniProtKB-SubCell"/>
</dbReference>
<sequence length="702" mass="80290">MFRRYATAIKASGAVILTSGTVWICYQVQTTINAINNILHTNVLDFRQKKVEYIYLRDLINQSILSSMQDEQAKETDSFFLTNILLRWWVAAQKSLAWRLMHVVKVGNKYEKERAIKSLANLKILSDWDCQTLAQACDAQTAVALARTEGVNLRFFLQPPKLFKKPLRGKELKEKIIDLLQAMEIQNHHSCLENFLSTYERRKWRAHSHEDSPGTSLSPLLEDELIGKALDTLAHHCSLDHHAEDILHVGGLPVLMELIHVFENNSKVLNDIFSIISYLSTSPGALKAFHTSGWLGVLAKWSRHSDASLALPCSKALANLDVDSLDNSSYPQWVFPLYPHFRSNGDHGADVIFVHGLLGTVFITWRQRDSMKMPYPSEHTSTNPSFWSTFFPNIGWNASSKVDDTKSEIPETSHLKTQQYKNHLLDLRKEDYEMLGSDFEYVLADLPTAASRCKEEPYSLFGLEALMEEKPRTGQYSQCWARDWLPEDFPNVRVLGVNYTTSLSQWFPKCPNQNMRAKMADRGSEYMHMLHQVGVGQRPIIWVTHSMGGLLVKRMLIAAYESEDKDLHNIFQRTKGIIFFSCPHLGSEVADLKMPTEMLFWPSLEVQELRYRSAALVDLHLRFLQLLEVSPMSILSFTETKSTNVTAVKWPVKFVQPHSADPGVGEFFEIPLDHIDICKPVGRHSFLYRKVIEFINEALHTH</sequence>
<dbReference type="PANTHER" id="PTHR48182:SF2">
    <property type="entry name" value="PROTEIN SERAC1"/>
    <property type="match status" value="1"/>
</dbReference>
<gene>
    <name evidence="16" type="ORF">ONE63_009222</name>
</gene>
<evidence type="ECO:0000256" key="5">
    <source>
        <dbReference type="ARBA" id="ARBA00022692"/>
    </source>
</evidence>
<keyword evidence="8" id="KW-0443">Lipid metabolism</keyword>
<evidence type="ECO:0000256" key="13">
    <source>
        <dbReference type="ARBA" id="ARBA00038024"/>
    </source>
</evidence>
<dbReference type="Gene3D" id="1.25.10.10">
    <property type="entry name" value="Leucine-rich Repeat Variant"/>
    <property type="match status" value="1"/>
</dbReference>
<dbReference type="InterPro" id="IPR052374">
    <property type="entry name" value="SERAC1"/>
</dbReference>
<dbReference type="SUPFAM" id="SSF48371">
    <property type="entry name" value="ARM repeat"/>
    <property type="match status" value="1"/>
</dbReference>
<protein>
    <recommendedName>
        <fullName evidence="14">Protein SERAC1</fullName>
    </recommendedName>
    <alternativeName>
        <fullName evidence="15">Serine active site-containing protein 1</fullName>
    </alternativeName>
</protein>
<dbReference type="GO" id="GO:0008654">
    <property type="term" value="P:phospholipid biosynthetic process"/>
    <property type="evidence" value="ECO:0007669"/>
    <property type="project" value="UniProtKB-KW"/>
</dbReference>
<comment type="subcellular location">
    <subcellularLocation>
        <location evidence="3">Endoplasmic reticulum</location>
    </subcellularLocation>
    <subcellularLocation>
        <location evidence="1">Membrane</location>
        <topology evidence="1">Single-pass membrane protein</topology>
    </subcellularLocation>
    <subcellularLocation>
        <location evidence="2">Mitochondrion</location>
    </subcellularLocation>
</comment>
<reference evidence="16" key="1">
    <citation type="submission" date="2022-12" db="EMBL/GenBank/DDBJ databases">
        <title>Chromosome-level genome assembly of the bean flower thrips Megalurothrips usitatus.</title>
        <authorList>
            <person name="Ma L."/>
            <person name="Liu Q."/>
            <person name="Li H."/>
            <person name="Cai W."/>
        </authorList>
    </citation>
    <scope>NUCLEOTIDE SEQUENCE</scope>
    <source>
        <strain evidence="16">Cailab_2022a</strain>
    </source>
</reference>
<organism evidence="16 17">
    <name type="scientific">Megalurothrips usitatus</name>
    <name type="common">bean blossom thrips</name>
    <dbReference type="NCBI Taxonomy" id="439358"/>
    <lineage>
        <taxon>Eukaryota</taxon>
        <taxon>Metazoa</taxon>
        <taxon>Ecdysozoa</taxon>
        <taxon>Arthropoda</taxon>
        <taxon>Hexapoda</taxon>
        <taxon>Insecta</taxon>
        <taxon>Pterygota</taxon>
        <taxon>Neoptera</taxon>
        <taxon>Paraneoptera</taxon>
        <taxon>Thysanoptera</taxon>
        <taxon>Terebrantia</taxon>
        <taxon>Thripoidea</taxon>
        <taxon>Thripidae</taxon>
        <taxon>Megalurothrips</taxon>
    </lineage>
</organism>
<name>A0AAV7XQU5_9NEOP</name>
<dbReference type="InterPro" id="IPR016024">
    <property type="entry name" value="ARM-type_fold"/>
</dbReference>
<evidence type="ECO:0000313" key="16">
    <source>
        <dbReference type="EMBL" id="KAJ1526056.1"/>
    </source>
</evidence>
<keyword evidence="7" id="KW-1133">Transmembrane helix</keyword>
<evidence type="ECO:0000256" key="2">
    <source>
        <dbReference type="ARBA" id="ARBA00004173"/>
    </source>
</evidence>
<dbReference type="GO" id="GO:0005739">
    <property type="term" value="C:mitochondrion"/>
    <property type="evidence" value="ECO:0007669"/>
    <property type="project" value="UniProtKB-SubCell"/>
</dbReference>
<dbReference type="InterPro" id="IPR029058">
    <property type="entry name" value="AB_hydrolase_fold"/>
</dbReference>
<keyword evidence="5" id="KW-0812">Transmembrane</keyword>
<evidence type="ECO:0000256" key="8">
    <source>
        <dbReference type="ARBA" id="ARBA00023098"/>
    </source>
</evidence>
<evidence type="ECO:0000256" key="3">
    <source>
        <dbReference type="ARBA" id="ARBA00004240"/>
    </source>
</evidence>
<evidence type="ECO:0000256" key="7">
    <source>
        <dbReference type="ARBA" id="ARBA00022989"/>
    </source>
</evidence>
<dbReference type="Gene3D" id="3.40.50.1820">
    <property type="entry name" value="alpha/beta hydrolase"/>
    <property type="match status" value="1"/>
</dbReference>
<keyword evidence="9" id="KW-0496">Mitochondrion</keyword>
<keyword evidence="4" id="KW-0444">Lipid biosynthesis</keyword>
<evidence type="ECO:0000256" key="6">
    <source>
        <dbReference type="ARBA" id="ARBA00022824"/>
    </source>
</evidence>
<evidence type="ECO:0000256" key="11">
    <source>
        <dbReference type="ARBA" id="ARBA00023209"/>
    </source>
</evidence>
<evidence type="ECO:0000256" key="1">
    <source>
        <dbReference type="ARBA" id="ARBA00004167"/>
    </source>
</evidence>
<evidence type="ECO:0000256" key="12">
    <source>
        <dbReference type="ARBA" id="ARBA00023264"/>
    </source>
</evidence>
<proteinExistence type="inferred from homology"/>
<keyword evidence="17" id="KW-1185">Reference proteome</keyword>
<evidence type="ECO:0000256" key="4">
    <source>
        <dbReference type="ARBA" id="ARBA00022516"/>
    </source>
</evidence>
<keyword evidence="6" id="KW-0256">Endoplasmic reticulum</keyword>
<dbReference type="SUPFAM" id="SSF53474">
    <property type="entry name" value="alpha/beta-Hydrolases"/>
    <property type="match status" value="1"/>
</dbReference>
<dbReference type="PANTHER" id="PTHR48182">
    <property type="entry name" value="PROTEIN SERAC1"/>
    <property type="match status" value="1"/>
</dbReference>
<evidence type="ECO:0000313" key="17">
    <source>
        <dbReference type="Proteomes" id="UP001075354"/>
    </source>
</evidence>
<dbReference type="AlphaFoldDB" id="A0AAV7XQU5"/>
<keyword evidence="11" id="KW-0594">Phospholipid biosynthesis</keyword>
<evidence type="ECO:0000256" key="9">
    <source>
        <dbReference type="ARBA" id="ARBA00023128"/>
    </source>
</evidence>
<dbReference type="InterPro" id="IPR011989">
    <property type="entry name" value="ARM-like"/>
</dbReference>
<keyword evidence="10" id="KW-0472">Membrane</keyword>